<dbReference type="PANTHER" id="PTHR41309:SF2">
    <property type="entry name" value="MEMBRANE PROTEIN"/>
    <property type="match status" value="1"/>
</dbReference>
<feature type="transmembrane region" description="Helical" evidence="1">
    <location>
        <begin position="145"/>
        <end position="164"/>
    </location>
</feature>
<dbReference type="Proteomes" id="UP000426246">
    <property type="component" value="Chromosome"/>
</dbReference>
<feature type="transmembrane region" description="Helical" evidence="1">
    <location>
        <begin position="113"/>
        <end position="133"/>
    </location>
</feature>
<keyword evidence="3" id="KW-1185">Reference proteome</keyword>
<evidence type="ECO:0000256" key="1">
    <source>
        <dbReference type="SAM" id="Phobius"/>
    </source>
</evidence>
<evidence type="ECO:0000313" key="2">
    <source>
        <dbReference type="EMBL" id="QGQ94491.1"/>
    </source>
</evidence>
<dbReference type="KEGG" id="ppsc:EHS13_06015"/>
<dbReference type="PANTHER" id="PTHR41309">
    <property type="entry name" value="MEMBRANE PROTEIN-RELATED"/>
    <property type="match status" value="1"/>
</dbReference>
<name>A0A6B8RDH8_9BACL</name>
<dbReference type="InterPro" id="IPR025699">
    <property type="entry name" value="ABC2_memb-like"/>
</dbReference>
<keyword evidence="1" id="KW-0812">Transmembrane</keyword>
<dbReference type="Pfam" id="PF13346">
    <property type="entry name" value="ABC2_membrane_5"/>
    <property type="match status" value="1"/>
</dbReference>
<feature type="transmembrane region" description="Helical" evidence="1">
    <location>
        <begin position="36"/>
        <end position="55"/>
    </location>
</feature>
<keyword evidence="1" id="KW-1133">Transmembrane helix</keyword>
<gene>
    <name evidence="2" type="ORF">EHS13_06015</name>
</gene>
<proteinExistence type="predicted"/>
<dbReference type="EMBL" id="CP034235">
    <property type="protein sequence ID" value="QGQ94491.1"/>
    <property type="molecule type" value="Genomic_DNA"/>
</dbReference>
<feature type="transmembrane region" description="Helical" evidence="1">
    <location>
        <begin position="12"/>
        <end position="30"/>
    </location>
</feature>
<feature type="transmembrane region" description="Helical" evidence="1">
    <location>
        <begin position="184"/>
        <end position="206"/>
    </location>
</feature>
<evidence type="ECO:0000313" key="3">
    <source>
        <dbReference type="Proteomes" id="UP000426246"/>
    </source>
</evidence>
<dbReference type="AlphaFoldDB" id="A0A6B8RDH8"/>
<dbReference type="RefSeq" id="WP_155699498.1">
    <property type="nucleotide sequence ID" value="NZ_CP034235.1"/>
</dbReference>
<dbReference type="OrthoDB" id="2917865at2"/>
<reference evidence="3" key="1">
    <citation type="submission" date="2018-11" db="EMBL/GenBank/DDBJ databases">
        <title>Complete genome sequence of Paenibacillus sp. ML311-T8.</title>
        <authorList>
            <person name="Nam Y.-D."/>
            <person name="Kang J."/>
            <person name="Chung W.-H."/>
            <person name="Park Y.S."/>
        </authorList>
    </citation>
    <scope>NUCLEOTIDE SEQUENCE [LARGE SCALE GENOMIC DNA]</scope>
    <source>
        <strain evidence="3">ML311-T8</strain>
    </source>
</reference>
<organism evidence="2 3">
    <name type="scientific">Paenibacillus psychroresistens</name>
    <dbReference type="NCBI Taxonomy" id="1778678"/>
    <lineage>
        <taxon>Bacteria</taxon>
        <taxon>Bacillati</taxon>
        <taxon>Bacillota</taxon>
        <taxon>Bacilli</taxon>
        <taxon>Bacillales</taxon>
        <taxon>Paenibacillaceae</taxon>
        <taxon>Paenibacillus</taxon>
    </lineage>
</organism>
<protein>
    <submittedName>
        <fullName evidence="2">ABC-2 transporter permease</fullName>
    </submittedName>
</protein>
<feature type="transmembrane region" description="Helical" evidence="1">
    <location>
        <begin position="82"/>
        <end position="107"/>
    </location>
</feature>
<keyword evidence="1" id="KW-0472">Membrane</keyword>
<sequence length="211" mass="24519">MLQLLMKDIQISKRYLMLGFVGIGVFLFIINTALEGLPLIMSPLLLSYFIIVATNKSDEKNNNGRMLASLPVRRRDIVNAKYWSVLMFTASAFLLTLIWRLIIYFIFPQSDLPWFSLHSICIALIIQSIYFAIYYPIFFAFGARIVLIIEYILAFIAALIPMIFLSNLSDPETFIEKFSFENSILWLTIICLVMLFISWLISNLVYERRNI</sequence>
<accession>A0A6B8RDH8</accession>